<dbReference type="AlphaFoldDB" id="A0A917PCV4"/>
<dbReference type="Gene3D" id="1.10.3720.10">
    <property type="entry name" value="MetI-like"/>
    <property type="match status" value="1"/>
</dbReference>
<sequence>MKASTEGPALLAVPPAPRAGREHRRAWLSTALFVGPLLAVLLAFLIVPAFAVLVGAFRADGVDGAPGGFTLAHLRELAQPQYMTGLRNSLLLSGGSAVIGTVIGGLLAYAVMGDGGPAWLRNPLIAFSGVAANFAGVPLALAFVATLGTTGMVTRLLSGIGINLYQHGFNLFTFGGLMLVYAYFQIPLMVILITPALDGLRREWREAAENLGASAAQFWRMVGLPVLAPSLLASAVLLFGNAFSAYATAYALTSGALPLLPLQIGAVLSGNVLSDPHLGQALALLVIAVMTVTMLAYTTLERLGSRWRR</sequence>
<keyword evidence="6 8" id="KW-1133">Transmembrane helix</keyword>
<name>A0A917PCV4_9DEIO</name>
<feature type="transmembrane region" description="Helical" evidence="8">
    <location>
        <begin position="281"/>
        <end position="300"/>
    </location>
</feature>
<feature type="transmembrane region" description="Helical" evidence="8">
    <location>
        <begin position="124"/>
        <end position="148"/>
    </location>
</feature>
<dbReference type="GO" id="GO:0005886">
    <property type="term" value="C:plasma membrane"/>
    <property type="evidence" value="ECO:0007669"/>
    <property type="project" value="UniProtKB-SubCell"/>
</dbReference>
<evidence type="ECO:0000313" key="11">
    <source>
        <dbReference type="Proteomes" id="UP000635726"/>
    </source>
</evidence>
<dbReference type="PANTHER" id="PTHR42929:SF1">
    <property type="entry name" value="INNER MEMBRANE ABC TRANSPORTER PERMEASE PROTEIN YDCU-RELATED"/>
    <property type="match status" value="1"/>
</dbReference>
<evidence type="ECO:0000256" key="2">
    <source>
        <dbReference type="ARBA" id="ARBA00007069"/>
    </source>
</evidence>
<keyword evidence="11" id="KW-1185">Reference proteome</keyword>
<evidence type="ECO:0000256" key="7">
    <source>
        <dbReference type="ARBA" id="ARBA00023136"/>
    </source>
</evidence>
<reference evidence="10" key="1">
    <citation type="journal article" date="2014" name="Int. J. Syst. Evol. Microbiol.">
        <title>Complete genome sequence of Corynebacterium casei LMG S-19264T (=DSM 44701T), isolated from a smear-ripened cheese.</title>
        <authorList>
            <consortium name="US DOE Joint Genome Institute (JGI-PGF)"/>
            <person name="Walter F."/>
            <person name="Albersmeier A."/>
            <person name="Kalinowski J."/>
            <person name="Ruckert C."/>
        </authorList>
    </citation>
    <scope>NUCLEOTIDE SEQUENCE</scope>
    <source>
        <strain evidence="10">JCM 14371</strain>
    </source>
</reference>
<feature type="transmembrane region" description="Helical" evidence="8">
    <location>
        <begin position="90"/>
        <end position="112"/>
    </location>
</feature>
<proteinExistence type="inferred from homology"/>
<dbReference type="Pfam" id="PF00528">
    <property type="entry name" value="BPD_transp_1"/>
    <property type="match status" value="1"/>
</dbReference>
<dbReference type="EMBL" id="BMOE01000003">
    <property type="protein sequence ID" value="GGJ71085.1"/>
    <property type="molecule type" value="Genomic_DNA"/>
</dbReference>
<evidence type="ECO:0000256" key="5">
    <source>
        <dbReference type="ARBA" id="ARBA00022692"/>
    </source>
</evidence>
<evidence type="ECO:0000256" key="3">
    <source>
        <dbReference type="ARBA" id="ARBA00022448"/>
    </source>
</evidence>
<evidence type="ECO:0000256" key="4">
    <source>
        <dbReference type="ARBA" id="ARBA00022475"/>
    </source>
</evidence>
<keyword evidence="3 8" id="KW-0813">Transport</keyword>
<dbReference type="CDD" id="cd06261">
    <property type="entry name" value="TM_PBP2"/>
    <property type="match status" value="1"/>
</dbReference>
<dbReference type="PANTHER" id="PTHR42929">
    <property type="entry name" value="INNER MEMBRANE ABC TRANSPORTER PERMEASE PROTEIN YDCU-RELATED-RELATED"/>
    <property type="match status" value="1"/>
</dbReference>
<dbReference type="SUPFAM" id="SSF161098">
    <property type="entry name" value="MetI-like"/>
    <property type="match status" value="1"/>
</dbReference>
<dbReference type="Proteomes" id="UP000635726">
    <property type="component" value="Unassembled WGS sequence"/>
</dbReference>
<dbReference type="InterPro" id="IPR035906">
    <property type="entry name" value="MetI-like_sf"/>
</dbReference>
<dbReference type="RefSeq" id="WP_229670851.1">
    <property type="nucleotide sequence ID" value="NZ_BMOE01000003.1"/>
</dbReference>
<evidence type="ECO:0000313" key="10">
    <source>
        <dbReference type="EMBL" id="GGJ71085.1"/>
    </source>
</evidence>
<evidence type="ECO:0000256" key="8">
    <source>
        <dbReference type="RuleBase" id="RU363032"/>
    </source>
</evidence>
<comment type="subcellular location">
    <subcellularLocation>
        <location evidence="1 8">Cell membrane</location>
        <topology evidence="1 8">Multi-pass membrane protein</topology>
    </subcellularLocation>
</comment>
<feature type="transmembrane region" description="Helical" evidence="8">
    <location>
        <begin position="247"/>
        <end position="269"/>
    </location>
</feature>
<reference evidence="10" key="2">
    <citation type="submission" date="2020-09" db="EMBL/GenBank/DDBJ databases">
        <authorList>
            <person name="Sun Q."/>
            <person name="Ohkuma M."/>
        </authorList>
    </citation>
    <scope>NUCLEOTIDE SEQUENCE</scope>
    <source>
        <strain evidence="10">JCM 14371</strain>
    </source>
</reference>
<evidence type="ECO:0000256" key="6">
    <source>
        <dbReference type="ARBA" id="ARBA00022989"/>
    </source>
</evidence>
<keyword evidence="5 8" id="KW-0812">Transmembrane</keyword>
<evidence type="ECO:0000259" key="9">
    <source>
        <dbReference type="PROSITE" id="PS50928"/>
    </source>
</evidence>
<organism evidence="10 11">
    <name type="scientific">Deinococcus aquiradiocola</name>
    <dbReference type="NCBI Taxonomy" id="393059"/>
    <lineage>
        <taxon>Bacteria</taxon>
        <taxon>Thermotogati</taxon>
        <taxon>Deinococcota</taxon>
        <taxon>Deinococci</taxon>
        <taxon>Deinococcales</taxon>
        <taxon>Deinococcaceae</taxon>
        <taxon>Deinococcus</taxon>
    </lineage>
</organism>
<keyword evidence="7 8" id="KW-0472">Membrane</keyword>
<comment type="caution">
    <text evidence="10">The sequence shown here is derived from an EMBL/GenBank/DDBJ whole genome shotgun (WGS) entry which is preliminary data.</text>
</comment>
<dbReference type="GO" id="GO:0055085">
    <property type="term" value="P:transmembrane transport"/>
    <property type="evidence" value="ECO:0007669"/>
    <property type="project" value="InterPro"/>
</dbReference>
<feature type="transmembrane region" description="Helical" evidence="8">
    <location>
        <begin position="217"/>
        <end position="240"/>
    </location>
</feature>
<comment type="similarity">
    <text evidence="2">Belongs to the binding-protein-dependent transport system permease family. CysTW subfamily.</text>
</comment>
<gene>
    <name evidence="10" type="ORF">GCM10008939_14340</name>
</gene>
<feature type="domain" description="ABC transmembrane type-1" evidence="9">
    <location>
        <begin position="86"/>
        <end position="296"/>
    </location>
</feature>
<feature type="transmembrane region" description="Helical" evidence="8">
    <location>
        <begin position="169"/>
        <end position="197"/>
    </location>
</feature>
<protein>
    <submittedName>
        <fullName evidence="10">ABC transporter</fullName>
    </submittedName>
</protein>
<accession>A0A917PCV4</accession>
<evidence type="ECO:0000256" key="1">
    <source>
        <dbReference type="ARBA" id="ARBA00004651"/>
    </source>
</evidence>
<keyword evidence="4" id="KW-1003">Cell membrane</keyword>
<feature type="transmembrane region" description="Helical" evidence="8">
    <location>
        <begin position="31"/>
        <end position="57"/>
    </location>
</feature>
<dbReference type="InterPro" id="IPR000515">
    <property type="entry name" value="MetI-like"/>
</dbReference>
<dbReference type="PROSITE" id="PS50928">
    <property type="entry name" value="ABC_TM1"/>
    <property type="match status" value="1"/>
</dbReference>